<evidence type="ECO:0000256" key="7">
    <source>
        <dbReference type="SAM" id="Phobius"/>
    </source>
</evidence>
<dbReference type="InterPro" id="IPR036259">
    <property type="entry name" value="MFS_trans_sf"/>
</dbReference>
<evidence type="ECO:0000256" key="1">
    <source>
        <dbReference type="ARBA" id="ARBA00004429"/>
    </source>
</evidence>
<dbReference type="Pfam" id="PF07690">
    <property type="entry name" value="MFS_1"/>
    <property type="match status" value="1"/>
</dbReference>
<evidence type="ECO:0000256" key="3">
    <source>
        <dbReference type="ARBA" id="ARBA00022475"/>
    </source>
</evidence>
<dbReference type="GO" id="GO:0005886">
    <property type="term" value="C:plasma membrane"/>
    <property type="evidence" value="ECO:0007669"/>
    <property type="project" value="UniProtKB-SubCell"/>
</dbReference>
<feature type="transmembrane region" description="Helical" evidence="7">
    <location>
        <begin position="224"/>
        <end position="248"/>
    </location>
</feature>
<dbReference type="Proteomes" id="UP000293852">
    <property type="component" value="Unassembled WGS sequence"/>
</dbReference>
<feature type="transmembrane region" description="Helical" evidence="7">
    <location>
        <begin position="21"/>
        <end position="39"/>
    </location>
</feature>
<dbReference type="RefSeq" id="WP_207216513.1">
    <property type="nucleotide sequence ID" value="NZ_SGWX01000001.1"/>
</dbReference>
<organism evidence="8 9">
    <name type="scientific">Xylanimonas ulmi</name>
    <dbReference type="NCBI Taxonomy" id="228973"/>
    <lineage>
        <taxon>Bacteria</taxon>
        <taxon>Bacillati</taxon>
        <taxon>Actinomycetota</taxon>
        <taxon>Actinomycetes</taxon>
        <taxon>Micrococcales</taxon>
        <taxon>Promicromonosporaceae</taxon>
        <taxon>Xylanimonas</taxon>
    </lineage>
</organism>
<dbReference type="InterPro" id="IPR011701">
    <property type="entry name" value="MFS"/>
</dbReference>
<keyword evidence="6 7" id="KW-0472">Membrane</keyword>
<dbReference type="GO" id="GO:0022857">
    <property type="term" value="F:transmembrane transporter activity"/>
    <property type="evidence" value="ECO:0007669"/>
    <property type="project" value="InterPro"/>
</dbReference>
<evidence type="ECO:0000256" key="5">
    <source>
        <dbReference type="ARBA" id="ARBA00022989"/>
    </source>
</evidence>
<dbReference type="EMBL" id="SGWX01000001">
    <property type="protein sequence ID" value="RZS61900.1"/>
    <property type="molecule type" value="Genomic_DNA"/>
</dbReference>
<evidence type="ECO:0000256" key="4">
    <source>
        <dbReference type="ARBA" id="ARBA00022692"/>
    </source>
</evidence>
<dbReference type="PANTHER" id="PTHR23513:SF9">
    <property type="entry name" value="ENTEROBACTIN EXPORTER ENTS"/>
    <property type="match status" value="1"/>
</dbReference>
<evidence type="ECO:0000313" key="8">
    <source>
        <dbReference type="EMBL" id="RZS61900.1"/>
    </source>
</evidence>
<accession>A0A4V2EY64</accession>
<keyword evidence="4 7" id="KW-0812">Transmembrane</keyword>
<feature type="transmembrane region" description="Helical" evidence="7">
    <location>
        <begin position="316"/>
        <end position="334"/>
    </location>
</feature>
<evidence type="ECO:0000256" key="2">
    <source>
        <dbReference type="ARBA" id="ARBA00022448"/>
    </source>
</evidence>
<feature type="transmembrane region" description="Helical" evidence="7">
    <location>
        <begin position="387"/>
        <end position="405"/>
    </location>
</feature>
<keyword evidence="9" id="KW-1185">Reference proteome</keyword>
<keyword evidence="5 7" id="KW-1133">Transmembrane helix</keyword>
<feature type="transmembrane region" description="Helical" evidence="7">
    <location>
        <begin position="291"/>
        <end position="310"/>
    </location>
</feature>
<keyword evidence="3" id="KW-1003">Cell membrane</keyword>
<keyword evidence="2" id="KW-0813">Transport</keyword>
<dbReference type="AlphaFoldDB" id="A0A4V2EY64"/>
<reference evidence="8 9" key="1">
    <citation type="submission" date="2019-02" db="EMBL/GenBank/DDBJ databases">
        <title>Sequencing the genomes of 1000 actinobacteria strains.</title>
        <authorList>
            <person name="Klenk H.-P."/>
        </authorList>
    </citation>
    <scope>NUCLEOTIDE SEQUENCE [LARGE SCALE GENOMIC DNA]</scope>
    <source>
        <strain evidence="8 9">DSM 16932</strain>
    </source>
</reference>
<evidence type="ECO:0000256" key="6">
    <source>
        <dbReference type="ARBA" id="ARBA00023136"/>
    </source>
</evidence>
<comment type="caution">
    <text evidence="8">The sequence shown here is derived from an EMBL/GenBank/DDBJ whole genome shotgun (WGS) entry which is preliminary data.</text>
</comment>
<proteinExistence type="predicted"/>
<comment type="subcellular location">
    <subcellularLocation>
        <location evidence="1">Cell inner membrane</location>
        <topology evidence="1">Multi-pass membrane protein</topology>
    </subcellularLocation>
</comment>
<feature type="transmembrane region" description="Helical" evidence="7">
    <location>
        <begin position="45"/>
        <end position="68"/>
    </location>
</feature>
<feature type="transmembrane region" description="Helical" evidence="7">
    <location>
        <begin position="355"/>
        <end position="375"/>
    </location>
</feature>
<protein>
    <submittedName>
        <fullName evidence="8">Transmembrane secretion effector</fullName>
    </submittedName>
</protein>
<dbReference type="PANTHER" id="PTHR23513">
    <property type="entry name" value="INTEGRAL MEMBRANE EFFLUX PROTEIN-RELATED"/>
    <property type="match status" value="1"/>
</dbReference>
<feature type="transmembrane region" description="Helical" evidence="7">
    <location>
        <begin position="260"/>
        <end position="279"/>
    </location>
</feature>
<dbReference type="SUPFAM" id="SSF103473">
    <property type="entry name" value="MFS general substrate transporter"/>
    <property type="match status" value="1"/>
</dbReference>
<dbReference type="CDD" id="cd06173">
    <property type="entry name" value="MFS_MefA_like"/>
    <property type="match status" value="1"/>
</dbReference>
<evidence type="ECO:0000313" key="9">
    <source>
        <dbReference type="Proteomes" id="UP000293852"/>
    </source>
</evidence>
<gene>
    <name evidence="8" type="ORF">EV386_2213</name>
</gene>
<dbReference type="Gene3D" id="1.20.1250.20">
    <property type="entry name" value="MFS general substrate transporter like domains"/>
    <property type="match status" value="1"/>
</dbReference>
<feature type="transmembrane region" description="Helical" evidence="7">
    <location>
        <begin position="171"/>
        <end position="190"/>
    </location>
</feature>
<name>A0A4V2EY64_9MICO</name>
<sequence length="444" mass="46244">MTGARNALGNGVYRRLLTAQVVCLAGTGLATVALGLLAFDVAGAGAGRVLGTVFAIKMVAYVLISPVAQAVVSRLPRRQVMVAADALRAAVALALPLIDQVWQVYALVFVLQAASAVHSPTFQAAIPDVLADVRQYTQALSFSRLAEDLEMVLSPMLAAALLLVIPPDALFWGTAVGFAGSAALIGSIAIPRPRASQEGGTAFAQLPFGIRVRRGMRLMWRVRALRPVLALNLTVAAAGAFVLVQTVVIARDTFGQGNDVVAVLLAVNGAGSMTAALTLPKMLARLPERTVMLGGAVVMSAATLLVPLALRVAAPAVGLAAIGALWVAVGFGWACTEVPFGRIVIREVPDADRPAVFAAEFSLSHLCWLVTYPVAGWLGAVGLGRTALLLALVAAASGLVGARLWRADARARPARRYAAGLTMRRSLPKGATVVRPSNAKPRPR</sequence>